<dbReference type="AlphaFoldDB" id="A0A0B7FL15"/>
<protein>
    <recommendedName>
        <fullName evidence="3">Ricin B lectin domain-containing protein</fullName>
    </recommendedName>
</protein>
<sequence length="141" mass="15945">MALKKGVYRINNVSNENTFVGTGPLPRALRPSPLRGCEEYWASRFLVEPQGGDNYKLLLLGMLQWKITHKGGNLVIDPFRDAESMAIDQADVEGVYRIHVPNKDLYWTLPNHAERMAPITLSGDNGSSGQEWKFEWINEAD</sequence>
<dbReference type="Gene3D" id="2.80.10.50">
    <property type="match status" value="1"/>
</dbReference>
<reference evidence="1 2" key="1">
    <citation type="submission" date="2014-11" db="EMBL/GenBank/DDBJ databases">
        <authorList>
            <person name="Wibberg Daniel"/>
        </authorList>
    </citation>
    <scope>NUCLEOTIDE SEQUENCE [LARGE SCALE GENOMIC DNA]</scope>
    <source>
        <strain evidence="1">Rhizoctonia solani AG1-IB 7/3/14</strain>
    </source>
</reference>
<proteinExistence type="predicted"/>
<dbReference type="OrthoDB" id="3146381at2759"/>
<keyword evidence="2" id="KW-1185">Reference proteome</keyword>
<name>A0A0B7FL15_THACB</name>
<evidence type="ECO:0000313" key="1">
    <source>
        <dbReference type="EMBL" id="CEL58641.1"/>
    </source>
</evidence>
<evidence type="ECO:0000313" key="2">
    <source>
        <dbReference type="Proteomes" id="UP000059188"/>
    </source>
</evidence>
<gene>
    <name evidence="1" type="ORF">RSOLAG1IB_08704</name>
</gene>
<evidence type="ECO:0008006" key="3">
    <source>
        <dbReference type="Google" id="ProtNLM"/>
    </source>
</evidence>
<accession>A0A0B7FL15</accession>
<dbReference type="Proteomes" id="UP000059188">
    <property type="component" value="Unassembled WGS sequence"/>
</dbReference>
<dbReference type="CDD" id="cd23714">
    <property type="entry name" value="beta-trefoil_Ricin_MtaL"/>
    <property type="match status" value="1"/>
</dbReference>
<dbReference type="EMBL" id="LN679132">
    <property type="protein sequence ID" value="CEL58641.1"/>
    <property type="molecule type" value="Genomic_DNA"/>
</dbReference>
<organism evidence="1 2">
    <name type="scientific">Thanatephorus cucumeris (strain AG1-IB / isolate 7/3/14)</name>
    <name type="common">Lettuce bottom rot fungus</name>
    <name type="synonym">Rhizoctonia solani</name>
    <dbReference type="NCBI Taxonomy" id="1108050"/>
    <lineage>
        <taxon>Eukaryota</taxon>
        <taxon>Fungi</taxon>
        <taxon>Dikarya</taxon>
        <taxon>Basidiomycota</taxon>
        <taxon>Agaricomycotina</taxon>
        <taxon>Agaricomycetes</taxon>
        <taxon>Cantharellales</taxon>
        <taxon>Ceratobasidiaceae</taxon>
        <taxon>Rhizoctonia</taxon>
        <taxon>Rhizoctonia solani AG-1</taxon>
    </lineage>
</organism>